<dbReference type="InParanoid" id="A0A409X7U8"/>
<evidence type="ECO:0000256" key="5">
    <source>
        <dbReference type="ARBA" id="ARBA00023239"/>
    </source>
</evidence>
<dbReference type="PANTHER" id="PTHR11002:SF76">
    <property type="entry name" value="CARBONIC ANHYDRASE"/>
    <property type="match status" value="1"/>
</dbReference>
<dbReference type="AlphaFoldDB" id="A0A409X7U8"/>
<evidence type="ECO:0000256" key="4">
    <source>
        <dbReference type="ARBA" id="ARBA00022833"/>
    </source>
</evidence>
<dbReference type="GO" id="GO:0008270">
    <property type="term" value="F:zinc ion binding"/>
    <property type="evidence" value="ECO:0007669"/>
    <property type="project" value="UniProtKB-UniRule"/>
</dbReference>
<evidence type="ECO:0000256" key="1">
    <source>
        <dbReference type="ARBA" id="ARBA00006217"/>
    </source>
</evidence>
<reference evidence="9 10" key="1">
    <citation type="journal article" date="2018" name="Evol. Lett.">
        <title>Horizontal gene cluster transfer increased hallucinogenic mushroom diversity.</title>
        <authorList>
            <person name="Reynolds H.T."/>
            <person name="Vijayakumar V."/>
            <person name="Gluck-Thaler E."/>
            <person name="Korotkin H.B."/>
            <person name="Matheny P.B."/>
            <person name="Slot J.C."/>
        </authorList>
    </citation>
    <scope>NUCLEOTIDE SEQUENCE [LARGE SCALE GENOMIC DNA]</scope>
    <source>
        <strain evidence="9 10">2631</strain>
    </source>
</reference>
<comment type="cofactor">
    <cofactor evidence="7">
        <name>Zn(2+)</name>
        <dbReference type="ChEBI" id="CHEBI:29105"/>
    </cofactor>
    <text evidence="7">Binds 1 zinc ion per subunit.</text>
</comment>
<feature type="non-terminal residue" evidence="9">
    <location>
        <position position="1"/>
    </location>
</feature>
<dbReference type="Pfam" id="PF00484">
    <property type="entry name" value="Pro_CA"/>
    <property type="match status" value="1"/>
</dbReference>
<dbReference type="InterPro" id="IPR001765">
    <property type="entry name" value="Carbonic_anhydrase"/>
</dbReference>
<protein>
    <recommendedName>
        <fullName evidence="2 8">Carbonic anhydrase</fullName>
        <ecNumber evidence="2 8">4.2.1.1</ecNumber>
    </recommendedName>
    <alternativeName>
        <fullName evidence="8">Carbonate dehydratase</fullName>
    </alternativeName>
</protein>
<keyword evidence="10" id="KW-1185">Reference proteome</keyword>
<evidence type="ECO:0000256" key="6">
    <source>
        <dbReference type="ARBA" id="ARBA00048348"/>
    </source>
</evidence>
<proteinExistence type="inferred from homology"/>
<organism evidence="9 10">
    <name type="scientific">Psilocybe cyanescens</name>
    <dbReference type="NCBI Taxonomy" id="93625"/>
    <lineage>
        <taxon>Eukaryota</taxon>
        <taxon>Fungi</taxon>
        <taxon>Dikarya</taxon>
        <taxon>Basidiomycota</taxon>
        <taxon>Agaricomycotina</taxon>
        <taxon>Agaricomycetes</taxon>
        <taxon>Agaricomycetidae</taxon>
        <taxon>Agaricales</taxon>
        <taxon>Agaricineae</taxon>
        <taxon>Strophariaceae</taxon>
        <taxon>Psilocybe</taxon>
    </lineage>
</organism>
<evidence type="ECO:0000256" key="2">
    <source>
        <dbReference type="ARBA" id="ARBA00012925"/>
    </source>
</evidence>
<comment type="function">
    <text evidence="8">Reversible hydration of carbon dioxide.</text>
</comment>
<dbReference type="OrthoDB" id="10248475at2759"/>
<keyword evidence="5 8" id="KW-0456">Lyase</keyword>
<evidence type="ECO:0000256" key="7">
    <source>
        <dbReference type="PIRSR" id="PIRSR601765-1"/>
    </source>
</evidence>
<dbReference type="Proteomes" id="UP000283269">
    <property type="component" value="Unassembled WGS sequence"/>
</dbReference>
<name>A0A409X7U8_PSICY</name>
<sequence>VSEQYIFSAQPGTIFTAGNVANRFDEQDPNSNTILSSAVEALKVKHVVVMGHYGCGGVAESMMPVKTPLSHPADVPVQGRIQPIQEIYQTSTQFVFVFVFVDPFIPIPIPIPITALVHIPIRHCHTLIVSASNLNKLTFQMQIGNSRPSRSMQTRTDESSFSSTRLYEHISFFPSLPSLLAIRLSFALFLPPTLFITQNQKY</sequence>
<dbReference type="GO" id="GO:0004089">
    <property type="term" value="F:carbonate dehydratase activity"/>
    <property type="evidence" value="ECO:0007669"/>
    <property type="project" value="UniProtKB-UniRule"/>
</dbReference>
<feature type="binding site" evidence="7">
    <location>
        <position position="55"/>
    </location>
    <ligand>
        <name>Zn(2+)</name>
        <dbReference type="ChEBI" id="CHEBI:29105"/>
    </ligand>
</feature>
<feature type="binding site" evidence="7">
    <location>
        <position position="52"/>
    </location>
    <ligand>
        <name>Zn(2+)</name>
        <dbReference type="ChEBI" id="CHEBI:29105"/>
    </ligand>
</feature>
<evidence type="ECO:0000313" key="10">
    <source>
        <dbReference type="Proteomes" id="UP000283269"/>
    </source>
</evidence>
<comment type="catalytic activity">
    <reaction evidence="6 8">
        <text>hydrogencarbonate + H(+) = CO2 + H2O</text>
        <dbReference type="Rhea" id="RHEA:10748"/>
        <dbReference type="ChEBI" id="CHEBI:15377"/>
        <dbReference type="ChEBI" id="CHEBI:15378"/>
        <dbReference type="ChEBI" id="CHEBI:16526"/>
        <dbReference type="ChEBI" id="CHEBI:17544"/>
        <dbReference type="EC" id="4.2.1.1"/>
    </reaction>
</comment>
<dbReference type="EC" id="4.2.1.1" evidence="2 8"/>
<dbReference type="GO" id="GO:0071244">
    <property type="term" value="P:cellular response to carbon dioxide"/>
    <property type="evidence" value="ECO:0007669"/>
    <property type="project" value="TreeGrafter"/>
</dbReference>
<comment type="similarity">
    <text evidence="1 8">Belongs to the beta-class carbonic anhydrase family.</text>
</comment>
<keyword evidence="4 7" id="KW-0862">Zinc</keyword>
<dbReference type="GO" id="GO:0034599">
    <property type="term" value="P:cellular response to oxidative stress"/>
    <property type="evidence" value="ECO:0007669"/>
    <property type="project" value="TreeGrafter"/>
</dbReference>
<evidence type="ECO:0000256" key="8">
    <source>
        <dbReference type="RuleBase" id="RU003956"/>
    </source>
</evidence>
<dbReference type="SUPFAM" id="SSF53056">
    <property type="entry name" value="beta-carbonic anhydrase, cab"/>
    <property type="match status" value="1"/>
</dbReference>
<accession>A0A409X7U8</accession>
<dbReference type="InterPro" id="IPR036874">
    <property type="entry name" value="Carbonic_anhydrase_sf"/>
</dbReference>
<comment type="caution">
    <text evidence="9">The sequence shown here is derived from an EMBL/GenBank/DDBJ whole genome shotgun (WGS) entry which is preliminary data.</text>
</comment>
<dbReference type="Gene3D" id="3.40.1050.10">
    <property type="entry name" value="Carbonic anhydrase"/>
    <property type="match status" value="1"/>
</dbReference>
<dbReference type="STRING" id="93625.A0A409X7U8"/>
<dbReference type="SMART" id="SM00947">
    <property type="entry name" value="Pro_CA"/>
    <property type="match status" value="1"/>
</dbReference>
<dbReference type="EMBL" id="NHYD01002428">
    <property type="protein sequence ID" value="PPQ86797.1"/>
    <property type="molecule type" value="Genomic_DNA"/>
</dbReference>
<evidence type="ECO:0000313" key="9">
    <source>
        <dbReference type="EMBL" id="PPQ86797.1"/>
    </source>
</evidence>
<dbReference type="PANTHER" id="PTHR11002">
    <property type="entry name" value="CARBONIC ANHYDRASE"/>
    <property type="match status" value="1"/>
</dbReference>
<keyword evidence="3 7" id="KW-0479">Metal-binding</keyword>
<gene>
    <name evidence="9" type="ORF">CVT25_012049</name>
</gene>
<evidence type="ECO:0000256" key="3">
    <source>
        <dbReference type="ARBA" id="ARBA00022723"/>
    </source>
</evidence>